<dbReference type="EMBL" id="JYDP01000081">
    <property type="protein sequence ID" value="KRZ08806.1"/>
    <property type="molecule type" value="Genomic_DNA"/>
</dbReference>
<keyword evidence="2" id="KW-1185">Reference proteome</keyword>
<gene>
    <name evidence="1" type="ORF">T11_14078</name>
</gene>
<sequence>MQRLIGKRLTPQQPAATGGVVCSVQLSVIEGLLLLELNGAKEKAKESLLERSNDEAERAFVRQCTQECHNNSEKSQLQFEKLQLKEKVTLAVCQLCLQLTHVRYAAIYTASRIL</sequence>
<proteinExistence type="predicted"/>
<protein>
    <submittedName>
        <fullName evidence="1">Uncharacterized protein</fullName>
    </submittedName>
</protein>
<comment type="caution">
    <text evidence="1">The sequence shown here is derived from an EMBL/GenBank/DDBJ whole genome shotgun (WGS) entry which is preliminary data.</text>
</comment>
<accession>A0A0V1HED9</accession>
<organism evidence="1 2">
    <name type="scientific">Trichinella zimbabwensis</name>
    <dbReference type="NCBI Taxonomy" id="268475"/>
    <lineage>
        <taxon>Eukaryota</taxon>
        <taxon>Metazoa</taxon>
        <taxon>Ecdysozoa</taxon>
        <taxon>Nematoda</taxon>
        <taxon>Enoplea</taxon>
        <taxon>Dorylaimia</taxon>
        <taxon>Trichinellida</taxon>
        <taxon>Trichinellidae</taxon>
        <taxon>Trichinella</taxon>
    </lineage>
</organism>
<dbReference type="Proteomes" id="UP000055024">
    <property type="component" value="Unassembled WGS sequence"/>
</dbReference>
<dbReference type="AlphaFoldDB" id="A0A0V1HED9"/>
<evidence type="ECO:0000313" key="2">
    <source>
        <dbReference type="Proteomes" id="UP000055024"/>
    </source>
</evidence>
<evidence type="ECO:0000313" key="1">
    <source>
        <dbReference type="EMBL" id="KRZ08806.1"/>
    </source>
</evidence>
<reference evidence="1 2" key="1">
    <citation type="submission" date="2015-01" db="EMBL/GenBank/DDBJ databases">
        <title>Evolution of Trichinella species and genotypes.</title>
        <authorList>
            <person name="Korhonen P.K."/>
            <person name="Edoardo P."/>
            <person name="Giuseppe L.R."/>
            <person name="Gasser R.B."/>
        </authorList>
    </citation>
    <scope>NUCLEOTIDE SEQUENCE [LARGE SCALE GENOMIC DNA]</scope>
    <source>
        <strain evidence="1">ISS1029</strain>
    </source>
</reference>
<name>A0A0V1HED9_9BILA</name>